<dbReference type="PANTHER" id="PTHR46390">
    <property type="entry name" value="MANNOSE-1-PHOSPHATE GUANYLYLTRANSFERASE"/>
    <property type="match status" value="1"/>
</dbReference>
<dbReference type="RefSeq" id="WP_166518701.1">
    <property type="nucleotide sequence ID" value="NZ_JAAABJ010000264.1"/>
</dbReference>
<keyword evidence="5" id="KW-0547">Nucleotide-binding</keyword>
<evidence type="ECO:0000259" key="9">
    <source>
        <dbReference type="Pfam" id="PF22640"/>
    </source>
</evidence>
<gene>
    <name evidence="10" type="ORF">GNY06_02735</name>
</gene>
<evidence type="ECO:0000313" key="11">
    <source>
        <dbReference type="Proteomes" id="UP000553459"/>
    </source>
</evidence>
<feature type="domain" description="MannoseP isomerase/GMP-like beta-helix" evidence="9">
    <location>
        <begin position="300"/>
        <end position="346"/>
    </location>
</feature>
<accession>A0A845PPV2</accession>
<dbReference type="SUPFAM" id="SSF159283">
    <property type="entry name" value="Guanosine diphospho-D-mannose pyrophosphorylase/mannose-6-phosphate isomerase linker domain"/>
    <property type="match status" value="1"/>
</dbReference>
<protein>
    <recommendedName>
        <fullName evidence="2">mannose-1-phosphate guanylyltransferase</fullName>
        <ecNumber evidence="2">2.7.7.13</ecNumber>
    </recommendedName>
</protein>
<dbReference type="Pfam" id="PF22640">
    <property type="entry name" value="ManC_GMP_beta-helix"/>
    <property type="match status" value="1"/>
</dbReference>
<dbReference type="EMBL" id="JAAABJ010000264">
    <property type="protein sequence ID" value="NAW50349.1"/>
    <property type="molecule type" value="Genomic_DNA"/>
</dbReference>
<keyword evidence="4 10" id="KW-0548">Nucleotidyltransferase</keyword>
<dbReference type="Gene3D" id="3.90.550.10">
    <property type="entry name" value="Spore Coat Polysaccharide Biosynthesis Protein SpsA, Chain A"/>
    <property type="match status" value="1"/>
</dbReference>
<evidence type="ECO:0000313" key="10">
    <source>
        <dbReference type="EMBL" id="NAW50349.1"/>
    </source>
</evidence>
<keyword evidence="6" id="KW-0342">GTP-binding</keyword>
<dbReference type="GO" id="GO:0009298">
    <property type="term" value="P:GDP-mannose biosynthetic process"/>
    <property type="evidence" value="ECO:0007669"/>
    <property type="project" value="TreeGrafter"/>
</dbReference>
<evidence type="ECO:0000256" key="1">
    <source>
        <dbReference type="ARBA" id="ARBA00006115"/>
    </source>
</evidence>
<keyword evidence="11" id="KW-1185">Reference proteome</keyword>
<keyword evidence="3 10" id="KW-0808">Transferase</keyword>
<proteinExistence type="inferred from homology"/>
<dbReference type="InterPro" id="IPR049577">
    <property type="entry name" value="GMPP_N"/>
</dbReference>
<dbReference type="InterPro" id="IPR051161">
    <property type="entry name" value="Mannose-6P_isomerase_type2"/>
</dbReference>
<sequence length="359" mass="41001">MIENRYCVIMAGGIGSRFWPISTSKFPKQFQDILGVGRTMIQQTYDRIKKVVPVQNIFVITSIEHLNIVQSQLPELNPENVVGEPVMKNTAACNIFMAMKIAQLNPDASITVLPSDHLILKENAFLKTMEIAFEATSTLHQLLTIGVKPTRPETGYGYIQFLDKKEHNVFQVKTFTEKPNLEIAKSFLESGDFLWNSGMFVWNVQDILKAFRQYLPEMHQLFVECPFNTTREKEYIEAIYPRLQKISIDNAILEKSKNVAVIPAELGWSDLGTWTSVFENAEKNEYNNVESSKYVLTYSSSGNIIKIKNKNKAVIIDGLNDYIVVDTDKALLICPRDHDQEIKDYVIDLKTMKKGDKFI</sequence>
<dbReference type="InterPro" id="IPR005835">
    <property type="entry name" value="NTP_transferase_dom"/>
</dbReference>
<evidence type="ECO:0000259" key="8">
    <source>
        <dbReference type="Pfam" id="PF00483"/>
    </source>
</evidence>
<dbReference type="GO" id="GO:0004475">
    <property type="term" value="F:mannose-1-phosphate guanylyltransferase (GTP) activity"/>
    <property type="evidence" value="ECO:0007669"/>
    <property type="project" value="UniProtKB-EC"/>
</dbReference>
<evidence type="ECO:0000256" key="6">
    <source>
        <dbReference type="ARBA" id="ARBA00023134"/>
    </source>
</evidence>
<comment type="caution">
    <text evidence="10">The sequence shown here is derived from an EMBL/GenBank/DDBJ whole genome shotgun (WGS) entry which is preliminary data.</text>
</comment>
<name>A0A845PPV2_9FLAO</name>
<dbReference type="PANTHER" id="PTHR46390:SF1">
    <property type="entry name" value="MANNOSE-1-PHOSPHATE GUANYLYLTRANSFERASE"/>
    <property type="match status" value="1"/>
</dbReference>
<dbReference type="GO" id="GO:0005525">
    <property type="term" value="F:GTP binding"/>
    <property type="evidence" value="ECO:0007669"/>
    <property type="project" value="UniProtKB-KW"/>
</dbReference>
<dbReference type="CDD" id="cd02509">
    <property type="entry name" value="GDP-M1P_Guanylyltransferase"/>
    <property type="match status" value="1"/>
</dbReference>
<dbReference type="SUPFAM" id="SSF53448">
    <property type="entry name" value="Nucleotide-diphospho-sugar transferases"/>
    <property type="match status" value="1"/>
</dbReference>
<comment type="catalytic activity">
    <reaction evidence="7">
        <text>alpha-D-mannose 1-phosphate + GTP + H(+) = GDP-alpha-D-mannose + diphosphate</text>
        <dbReference type="Rhea" id="RHEA:15229"/>
        <dbReference type="ChEBI" id="CHEBI:15378"/>
        <dbReference type="ChEBI" id="CHEBI:33019"/>
        <dbReference type="ChEBI" id="CHEBI:37565"/>
        <dbReference type="ChEBI" id="CHEBI:57527"/>
        <dbReference type="ChEBI" id="CHEBI:58409"/>
        <dbReference type="EC" id="2.7.7.13"/>
    </reaction>
</comment>
<dbReference type="InterPro" id="IPR054566">
    <property type="entry name" value="ManC/GMP-like_b-helix"/>
</dbReference>
<evidence type="ECO:0000256" key="4">
    <source>
        <dbReference type="ARBA" id="ARBA00022695"/>
    </source>
</evidence>
<comment type="similarity">
    <text evidence="1">Belongs to the mannose-6-phosphate isomerase type 2 family.</text>
</comment>
<feature type="domain" description="Nucleotidyl transferase" evidence="8">
    <location>
        <begin position="8"/>
        <end position="283"/>
    </location>
</feature>
<organism evidence="10 11">
    <name type="scientific">Elizabethkingia argenteiflava</name>
    <dbReference type="NCBI Taxonomy" id="2681556"/>
    <lineage>
        <taxon>Bacteria</taxon>
        <taxon>Pseudomonadati</taxon>
        <taxon>Bacteroidota</taxon>
        <taxon>Flavobacteriia</taxon>
        <taxon>Flavobacteriales</taxon>
        <taxon>Weeksellaceae</taxon>
        <taxon>Elizabethkingia</taxon>
    </lineage>
</organism>
<dbReference type="InterPro" id="IPR029044">
    <property type="entry name" value="Nucleotide-diphossugar_trans"/>
</dbReference>
<evidence type="ECO:0000256" key="7">
    <source>
        <dbReference type="ARBA" id="ARBA00047343"/>
    </source>
</evidence>
<dbReference type="AlphaFoldDB" id="A0A845PPV2"/>
<reference evidence="10 11" key="1">
    <citation type="submission" date="2019-11" db="EMBL/GenBank/DDBJ databases">
        <title>Characterization of Elizabethkingia argenteiflava sp. nov., isolated from inner surface of Soybean Pods.</title>
        <authorList>
            <person name="Mo S."/>
        </authorList>
    </citation>
    <scope>NUCLEOTIDE SEQUENCE [LARGE SCALE GENOMIC DNA]</scope>
    <source>
        <strain evidence="10 11">YB22</strain>
    </source>
</reference>
<dbReference type="EC" id="2.7.7.13" evidence="2"/>
<evidence type="ECO:0000256" key="5">
    <source>
        <dbReference type="ARBA" id="ARBA00022741"/>
    </source>
</evidence>
<dbReference type="FunFam" id="3.90.550.10:FF:000046">
    <property type="entry name" value="Mannose-1-phosphate guanylyltransferase (GDP)"/>
    <property type="match status" value="1"/>
</dbReference>
<evidence type="ECO:0000256" key="2">
    <source>
        <dbReference type="ARBA" id="ARBA00012387"/>
    </source>
</evidence>
<evidence type="ECO:0000256" key="3">
    <source>
        <dbReference type="ARBA" id="ARBA00022679"/>
    </source>
</evidence>
<dbReference type="Proteomes" id="UP000553459">
    <property type="component" value="Unassembled WGS sequence"/>
</dbReference>
<dbReference type="Pfam" id="PF00483">
    <property type="entry name" value="NTP_transferase"/>
    <property type="match status" value="1"/>
</dbReference>